<dbReference type="EMBL" id="CAXAMM010001148">
    <property type="protein sequence ID" value="CAK8990775.1"/>
    <property type="molecule type" value="Genomic_DNA"/>
</dbReference>
<dbReference type="InterPro" id="IPR046338">
    <property type="entry name" value="GAIN_dom_sf"/>
</dbReference>
<accession>A0ABP0HKL8</accession>
<keyword evidence="6" id="KW-1185">Reference proteome</keyword>
<evidence type="ECO:0000313" key="4">
    <source>
        <dbReference type="EMBL" id="CAK8990775.1"/>
    </source>
</evidence>
<reference evidence="4 6" key="1">
    <citation type="submission" date="2024-02" db="EMBL/GenBank/DDBJ databases">
        <authorList>
            <person name="Chen Y."/>
            <person name="Shah S."/>
            <person name="Dougan E. K."/>
            <person name="Thang M."/>
            <person name="Chan C."/>
        </authorList>
    </citation>
    <scope>NUCLEOTIDE SEQUENCE [LARGE SCALE GENOMIC DNA]</scope>
</reference>
<comment type="caution">
    <text evidence="4">The sequence shown here is derived from an EMBL/GenBank/DDBJ whole genome shotgun (WGS) entry which is preliminary data.</text>
</comment>
<evidence type="ECO:0000256" key="2">
    <source>
        <dbReference type="SAM" id="Phobius"/>
    </source>
</evidence>
<evidence type="ECO:0000256" key="1">
    <source>
        <dbReference type="SAM" id="MobiDB-lite"/>
    </source>
</evidence>
<dbReference type="SUPFAM" id="SSF53850">
    <property type="entry name" value="Periplasmic binding protein-like II"/>
    <property type="match status" value="1"/>
</dbReference>
<dbReference type="Gene3D" id="3.40.190.10">
    <property type="entry name" value="Periplasmic binding protein-like II"/>
    <property type="match status" value="1"/>
</dbReference>
<organism evidence="4 6">
    <name type="scientific">Durusdinium trenchii</name>
    <dbReference type="NCBI Taxonomy" id="1381693"/>
    <lineage>
        <taxon>Eukaryota</taxon>
        <taxon>Sar</taxon>
        <taxon>Alveolata</taxon>
        <taxon>Dinophyceae</taxon>
        <taxon>Suessiales</taxon>
        <taxon>Symbiodiniaceae</taxon>
        <taxon>Durusdinium</taxon>
    </lineage>
</organism>
<gene>
    <name evidence="4" type="ORF">SCF082_LOCUS2377</name>
    <name evidence="5" type="ORF">SCF082_LOCUS2400</name>
</gene>
<feature type="signal peptide" evidence="3">
    <location>
        <begin position="1"/>
        <end position="26"/>
    </location>
</feature>
<name>A0ABP0HKL8_9DINO</name>
<feature type="transmembrane region" description="Helical" evidence="2">
    <location>
        <begin position="723"/>
        <end position="746"/>
    </location>
</feature>
<evidence type="ECO:0000313" key="5">
    <source>
        <dbReference type="EMBL" id="CAK8990822.1"/>
    </source>
</evidence>
<evidence type="ECO:0000313" key="6">
    <source>
        <dbReference type="Proteomes" id="UP001642464"/>
    </source>
</evidence>
<proteinExistence type="predicted"/>
<sequence length="1101" mass="120267">MIAPALCRGALRRAAAFASLWLLGSATCLSDGIPEALRRNLTNANGESFKVGLQMSYDDSFMSAAVAGILIEEKLGFHTRNDSVTSVRDIHRLLQGCVDPQNPATCVANITYWHVSLGLWGTKGWDTIQPGGMVPENLGSMGYRRFEGIFVKENLWDASIPPMVSLETHLDLSVEAEPWRFLDNIYSVDTSLLERCSVSYDFQDTFMIQNYLNITFDYGGVIYDPVLEDYVGYCPDDYFWLAPGCRDGNETLCFPHFTYIGWLLEETMQKATIWNIPMAIAQASTWSNYWSLPQDTLGTFYWWKPSTEFLLLNPRVIRFPSHDATGWENGDKSTEAARPPAVKIVSQDLSFLSPEVHQLVGRITLDMQMMDELLLNFLHAYDWRDAACQWLNAHTEVWQAWLPDTTTTSSSTTSSTTTTSNSTEPSTTSPSTVSTSTIAPSTTSPLMSTSTTSPSSTWQSTTGSTGQGTTPVGQGTTPPGTTTPPGQISKSPVVVDAVVSNLDPLWYSMTLSAMQSEPENAAHFQTDAQLGESTTWIVGLPNSNTMPDTLTLASSDGMPSVAVPRELLQRGSPSGLLVTEFTGESSSLPSEAQPGATVDFGGTSMEVSTAVVDVSLLDLRQTGASVVDVHGLANPIFIRLSDQDTFSADSPCAFLNASNMWSQEGVYRAIPGTSAQADTSGAWCASTHLSLFALLIPPAPAVEIECTTLDTLFGNDPSCFQPAMLIGLVLGVLAFCCCLTVLLCCFRCRRVTAGRLKLQDQQGGAYEFQFKVAKEITHGIGGVAERPEDDGKTKIVVKWDVDLEQAQQANFEFEKGRSGSALNVTGTGILLTEAASPDIKKIGSETPKSVRSRKLSEAEEEAELSEVEATSEIKEWDHEDFLVEVDVDSPDELKRTKSGIGYEAYGDEVHIEYFSSTHQKWIQGCIDGIGRLGDGEAIPTYTILLKLGGLHRQKREFVDLSLLREPFKQNCPVSVQVGKEWLPGLVSSRQALPLGYTVNLLENGSYNLSGKSVTAVADQVRPRFPNGQAVEVYRGVTLGWFPGVARAEKDSESGWPKVSIEMAPHWEADTTEVVSCFHYHVRILPGKIPILESGQRSTMAL</sequence>
<protein>
    <submittedName>
        <fullName evidence="4">Uncharacterized protein</fullName>
    </submittedName>
</protein>
<evidence type="ECO:0000256" key="3">
    <source>
        <dbReference type="SAM" id="SignalP"/>
    </source>
</evidence>
<dbReference type="Proteomes" id="UP001642464">
    <property type="component" value="Unassembled WGS sequence"/>
</dbReference>
<keyword evidence="2" id="KW-0472">Membrane</keyword>
<dbReference type="EMBL" id="CAXAMM010001159">
    <property type="protein sequence ID" value="CAK8990822.1"/>
    <property type="molecule type" value="Genomic_DNA"/>
</dbReference>
<feature type="chain" id="PRO_5045029070" evidence="3">
    <location>
        <begin position="27"/>
        <end position="1101"/>
    </location>
</feature>
<keyword evidence="2" id="KW-0812">Transmembrane</keyword>
<keyword evidence="3" id="KW-0732">Signal</keyword>
<keyword evidence="2" id="KW-1133">Transmembrane helix</keyword>
<dbReference type="Gene3D" id="2.60.220.50">
    <property type="match status" value="1"/>
</dbReference>
<feature type="compositionally biased region" description="Low complexity" evidence="1">
    <location>
        <begin position="405"/>
        <end position="487"/>
    </location>
</feature>
<feature type="region of interest" description="Disordered" evidence="1">
    <location>
        <begin position="405"/>
        <end position="489"/>
    </location>
</feature>